<sequence length="45" mass="4690">MAVAGNDRKGASPHKWARPFHYWPSKYPGGGAARAGGKAPADISP</sequence>
<evidence type="ECO:0000313" key="2">
    <source>
        <dbReference type="Proteomes" id="UP000198926"/>
    </source>
</evidence>
<protein>
    <submittedName>
        <fullName evidence="1">Uncharacterized protein</fullName>
    </submittedName>
</protein>
<evidence type="ECO:0000313" key="1">
    <source>
        <dbReference type="EMBL" id="SFR99105.1"/>
    </source>
</evidence>
<dbReference type="Proteomes" id="UP000198926">
    <property type="component" value="Unassembled WGS sequence"/>
</dbReference>
<dbReference type="EMBL" id="FOZM01000001">
    <property type="protein sequence ID" value="SFR99105.1"/>
    <property type="molecule type" value="Genomic_DNA"/>
</dbReference>
<proteinExistence type="predicted"/>
<reference evidence="1 2" key="1">
    <citation type="submission" date="2016-10" db="EMBL/GenBank/DDBJ databases">
        <authorList>
            <person name="de Groot N.N."/>
        </authorList>
    </citation>
    <scope>NUCLEOTIDE SEQUENCE [LARGE SCALE GENOMIC DNA]</scope>
    <source>
        <strain evidence="1 2">DSM 29433</strain>
    </source>
</reference>
<gene>
    <name evidence="1" type="ORF">SAMN05444714_0242</name>
</gene>
<keyword evidence="2" id="KW-1185">Reference proteome</keyword>
<name>A0A1I6L6J6_9RHOB</name>
<accession>A0A1I6L6J6</accession>
<dbReference type="AlphaFoldDB" id="A0A1I6L6J6"/>
<organism evidence="1 2">
    <name type="scientific">Yoonia litorea</name>
    <dbReference type="NCBI Taxonomy" id="1123755"/>
    <lineage>
        <taxon>Bacteria</taxon>
        <taxon>Pseudomonadati</taxon>
        <taxon>Pseudomonadota</taxon>
        <taxon>Alphaproteobacteria</taxon>
        <taxon>Rhodobacterales</taxon>
        <taxon>Paracoccaceae</taxon>
        <taxon>Yoonia</taxon>
    </lineage>
</organism>